<evidence type="ECO:0000256" key="4">
    <source>
        <dbReference type="ARBA" id="ARBA00022448"/>
    </source>
</evidence>
<evidence type="ECO:0000256" key="2">
    <source>
        <dbReference type="ARBA" id="ARBA00007260"/>
    </source>
</evidence>
<evidence type="ECO:0000256" key="8">
    <source>
        <dbReference type="ARBA" id="ARBA00022982"/>
    </source>
</evidence>
<keyword evidence="9 15" id="KW-1133">Transmembrane helix</keyword>
<dbReference type="Pfam" id="PF07225">
    <property type="entry name" value="NDUF_B4"/>
    <property type="match status" value="1"/>
</dbReference>
<evidence type="ECO:0000256" key="9">
    <source>
        <dbReference type="ARBA" id="ARBA00022989"/>
    </source>
</evidence>
<proteinExistence type="inferred from homology"/>
<evidence type="ECO:0000256" key="1">
    <source>
        <dbReference type="ARBA" id="ARBA00004434"/>
    </source>
</evidence>
<dbReference type="OrthoDB" id="5818798at2759"/>
<evidence type="ECO:0000256" key="3">
    <source>
        <dbReference type="ARBA" id="ARBA00018681"/>
    </source>
</evidence>
<evidence type="ECO:0000256" key="14">
    <source>
        <dbReference type="SAM" id="MobiDB-lite"/>
    </source>
</evidence>
<keyword evidence="6 15" id="KW-0812">Transmembrane</keyword>
<keyword evidence="11 15" id="KW-0472">Membrane</keyword>
<keyword evidence="7" id="KW-0999">Mitochondrion inner membrane</keyword>
<evidence type="ECO:0000256" key="12">
    <source>
        <dbReference type="ARBA" id="ARBA00030212"/>
    </source>
</evidence>
<protein>
    <recommendedName>
        <fullName evidence="3">NADH dehydrogenase [ubiquinone] 1 beta subcomplex subunit 4</fullName>
    </recommendedName>
    <alternativeName>
        <fullName evidence="12">Complex I-B15</fullName>
    </alternativeName>
    <alternativeName>
        <fullName evidence="13">NADH-ubiquinone oxidoreductase B15 subunit</fullName>
    </alternativeName>
</protein>
<comment type="subcellular location">
    <subcellularLocation>
        <location evidence="1">Mitochondrion inner membrane</location>
        <topology evidence="1">Single-pass membrane protein</topology>
    </subcellularLocation>
</comment>
<dbReference type="PANTHER" id="PTHR15469">
    <property type="entry name" value="NADH-UBIQUINONE OXIDOREDUCTASE B15 SUBUNIT"/>
    <property type="match status" value="1"/>
</dbReference>
<keyword evidence="4" id="KW-0813">Transport</keyword>
<organism evidence="16 17">
    <name type="scientific">Fopius arisanus</name>
    <dbReference type="NCBI Taxonomy" id="64838"/>
    <lineage>
        <taxon>Eukaryota</taxon>
        <taxon>Metazoa</taxon>
        <taxon>Ecdysozoa</taxon>
        <taxon>Arthropoda</taxon>
        <taxon>Hexapoda</taxon>
        <taxon>Insecta</taxon>
        <taxon>Pterygota</taxon>
        <taxon>Neoptera</taxon>
        <taxon>Endopterygota</taxon>
        <taxon>Hymenoptera</taxon>
        <taxon>Apocrita</taxon>
        <taxon>Ichneumonoidea</taxon>
        <taxon>Braconidae</taxon>
        <taxon>Opiinae</taxon>
        <taxon>Fopius</taxon>
    </lineage>
</organism>
<comment type="similarity">
    <text evidence="2">Belongs to the complex I NDUFB4 subunit family.</text>
</comment>
<dbReference type="AlphaFoldDB" id="A0A9R1TDZ5"/>
<accession>A0A9R1TDZ5</accession>
<dbReference type="PANTHER" id="PTHR15469:SF0">
    <property type="entry name" value="NADH DEHYDROGENASE [UBIQUINONE] 1 BETA SUBCOMPLEX SUBUNIT 4"/>
    <property type="match status" value="1"/>
</dbReference>
<dbReference type="Proteomes" id="UP000694866">
    <property type="component" value="Unplaced"/>
</dbReference>
<dbReference type="RefSeq" id="XP_011307386.1">
    <property type="nucleotide sequence ID" value="XM_011309084.1"/>
</dbReference>
<gene>
    <name evidence="17" type="primary">ND-B15</name>
</gene>
<dbReference type="GO" id="GO:0005743">
    <property type="term" value="C:mitochondrial inner membrane"/>
    <property type="evidence" value="ECO:0007669"/>
    <property type="project" value="UniProtKB-SubCell"/>
</dbReference>
<name>A0A9R1TDZ5_9HYME</name>
<feature type="region of interest" description="Disordered" evidence="14">
    <location>
        <begin position="99"/>
        <end position="119"/>
    </location>
</feature>
<evidence type="ECO:0000256" key="6">
    <source>
        <dbReference type="ARBA" id="ARBA00022692"/>
    </source>
</evidence>
<evidence type="ECO:0000256" key="13">
    <source>
        <dbReference type="ARBA" id="ARBA00030987"/>
    </source>
</evidence>
<sequence>MSGRETFDISPVQRKILEERQKRATALRHDYLQQRLNPFRHALGIGGTVEDPAILRFQAHRATMYERFKPTWGNAAFSFSVTILPMIIGYIIVGGDKDRTEHKRRTGQVSYHDREDKFL</sequence>
<keyword evidence="8" id="KW-0249">Electron transport</keyword>
<evidence type="ECO:0000313" key="17">
    <source>
        <dbReference type="RefSeq" id="XP_011307386.1"/>
    </source>
</evidence>
<evidence type="ECO:0000256" key="5">
    <source>
        <dbReference type="ARBA" id="ARBA00022660"/>
    </source>
</evidence>
<evidence type="ECO:0000256" key="10">
    <source>
        <dbReference type="ARBA" id="ARBA00023128"/>
    </source>
</evidence>
<evidence type="ECO:0000256" key="11">
    <source>
        <dbReference type="ARBA" id="ARBA00023136"/>
    </source>
</evidence>
<evidence type="ECO:0000256" key="7">
    <source>
        <dbReference type="ARBA" id="ARBA00022792"/>
    </source>
</evidence>
<dbReference type="InterPro" id="IPR009866">
    <property type="entry name" value="NADH_UbQ_OxRdtase_NDUFB4_su"/>
</dbReference>
<dbReference type="CTD" id="36640"/>
<evidence type="ECO:0000256" key="15">
    <source>
        <dbReference type="SAM" id="Phobius"/>
    </source>
</evidence>
<dbReference type="KEGG" id="fas:105269087"/>
<feature type="transmembrane region" description="Helical" evidence="15">
    <location>
        <begin position="75"/>
        <end position="95"/>
    </location>
</feature>
<reference evidence="17" key="1">
    <citation type="submission" date="2025-08" db="UniProtKB">
        <authorList>
            <consortium name="RefSeq"/>
        </authorList>
    </citation>
    <scope>IDENTIFICATION</scope>
    <source>
        <strain evidence="17">USDA-PBARC FA_bdor</strain>
        <tissue evidence="17">Whole organism</tissue>
    </source>
</reference>
<keyword evidence="16" id="KW-1185">Reference proteome</keyword>
<dbReference type="GeneID" id="105269087"/>
<keyword evidence="10" id="KW-0496">Mitochondrion</keyword>
<keyword evidence="5" id="KW-0679">Respiratory chain</keyword>
<evidence type="ECO:0000313" key="16">
    <source>
        <dbReference type="Proteomes" id="UP000694866"/>
    </source>
</evidence>